<dbReference type="Gene3D" id="3.40.1620.10">
    <property type="entry name" value="YefM-like domain"/>
    <property type="match status" value="1"/>
</dbReference>
<dbReference type="Proteomes" id="UP000001416">
    <property type="component" value="Chromosome"/>
</dbReference>
<evidence type="ECO:0000256" key="1">
    <source>
        <dbReference type="ARBA" id="ARBA00009981"/>
    </source>
</evidence>
<comment type="function">
    <text evidence="2">Antitoxin component of a type II toxin-antitoxin (TA) system.</text>
</comment>
<accession>Q82UX1</accession>
<dbReference type="KEGG" id="neu:NE1346"/>
<proteinExistence type="inferred from homology"/>
<organism evidence="3 4">
    <name type="scientific">Nitrosomonas europaea (strain ATCC 19718 / CIP 103999 / KCTC 2705 / NBRC 14298)</name>
    <dbReference type="NCBI Taxonomy" id="228410"/>
    <lineage>
        <taxon>Bacteria</taxon>
        <taxon>Pseudomonadati</taxon>
        <taxon>Pseudomonadota</taxon>
        <taxon>Betaproteobacteria</taxon>
        <taxon>Nitrosomonadales</taxon>
        <taxon>Nitrosomonadaceae</taxon>
        <taxon>Nitrosomonas</taxon>
    </lineage>
</organism>
<dbReference type="InterPro" id="IPR006442">
    <property type="entry name" value="Antitoxin_Phd/YefM"/>
</dbReference>
<dbReference type="AlphaFoldDB" id="Q82UX1"/>
<evidence type="ECO:0000256" key="2">
    <source>
        <dbReference type="RuleBase" id="RU362080"/>
    </source>
</evidence>
<dbReference type="NCBIfam" id="TIGR01552">
    <property type="entry name" value="phd_fam"/>
    <property type="match status" value="1"/>
</dbReference>
<dbReference type="PANTHER" id="PTHR33713">
    <property type="entry name" value="ANTITOXIN YAFN-RELATED"/>
    <property type="match status" value="1"/>
</dbReference>
<name>Q82UX1_NITEU</name>
<dbReference type="Pfam" id="PF02604">
    <property type="entry name" value="PhdYeFM_antitox"/>
    <property type="match status" value="1"/>
</dbReference>
<keyword evidence="4" id="KW-1185">Reference proteome</keyword>
<sequence>MYLFYTCTIYCANEVAMKVVTYSHARNALKSILDDVIQDADVIVISRRDAEGDAVVMSLDSYNSIMETLHLTSNPANAAALAKAIAQDKAGQAQDHPLLSAD</sequence>
<dbReference type="Gene3D" id="6.10.250.330">
    <property type="match status" value="1"/>
</dbReference>
<dbReference type="SUPFAM" id="SSF143120">
    <property type="entry name" value="YefM-like"/>
    <property type="match status" value="1"/>
</dbReference>
<protein>
    <recommendedName>
        <fullName evidence="2">Antitoxin</fullName>
    </recommendedName>
</protein>
<comment type="similarity">
    <text evidence="1 2">Belongs to the phD/YefM antitoxin family.</text>
</comment>
<reference evidence="3 4" key="1">
    <citation type="journal article" date="2003" name="J. Bacteriol.">
        <title>Complete genome sequence of the ammonia-oxidizing bacterium and obligate chemolithoautotroph Nitrosomonas europaea.</title>
        <authorList>
            <person name="Chain P."/>
            <person name="Lamerdin J."/>
            <person name="Larimer F."/>
            <person name="Regala W."/>
            <person name="Land M."/>
            <person name="Hauser L."/>
            <person name="Hooper A."/>
            <person name="Klotz M."/>
            <person name="Norton J."/>
            <person name="Sayavedra-Soto L."/>
            <person name="Arciero D."/>
            <person name="Hommes N."/>
            <person name="Whittaker M."/>
            <person name="Arp D."/>
        </authorList>
    </citation>
    <scope>NUCLEOTIDE SEQUENCE [LARGE SCALE GENOMIC DNA]</scope>
    <source>
        <strain evidence="4">ATCC 19718 / CIP 103999 / KCTC 2705 / NBRC 14298</strain>
    </source>
</reference>
<dbReference type="InterPro" id="IPR036165">
    <property type="entry name" value="YefM-like_sf"/>
</dbReference>
<gene>
    <name evidence="3" type="ordered locus">NE1346</name>
</gene>
<dbReference type="EMBL" id="AL954747">
    <property type="protein sequence ID" value="CAD85257.1"/>
    <property type="molecule type" value="Genomic_DNA"/>
</dbReference>
<dbReference type="PANTHER" id="PTHR33713:SF6">
    <property type="entry name" value="ANTITOXIN YEFM"/>
    <property type="match status" value="1"/>
</dbReference>
<dbReference type="InterPro" id="IPR051405">
    <property type="entry name" value="phD/YefM_antitoxin"/>
</dbReference>
<dbReference type="eggNOG" id="COG2161">
    <property type="taxonomic scope" value="Bacteria"/>
</dbReference>
<evidence type="ECO:0000313" key="4">
    <source>
        <dbReference type="Proteomes" id="UP000001416"/>
    </source>
</evidence>
<dbReference type="STRING" id="228410.NE1346"/>
<dbReference type="HOGENOM" id="CLU_155837_1_1_4"/>
<evidence type="ECO:0000313" key="3">
    <source>
        <dbReference type="EMBL" id="CAD85257.1"/>
    </source>
</evidence>